<dbReference type="InterPro" id="IPR007411">
    <property type="entry name" value="EpmC"/>
</dbReference>
<dbReference type="Pfam" id="PF04315">
    <property type="entry name" value="EpmC"/>
    <property type="match status" value="1"/>
</dbReference>
<protein>
    <submittedName>
        <fullName evidence="1">Elongation factor P hydroxylase</fullName>
    </submittedName>
</protein>
<dbReference type="PATRIC" id="fig|1513271.3.peg.2090"/>
<comment type="caution">
    <text evidence="1">The sequence shown here is derived from an EMBL/GenBank/DDBJ whole genome shotgun (WGS) entry which is preliminary data.</text>
</comment>
<dbReference type="RefSeq" id="WP_048692243.1">
    <property type="nucleotide sequence ID" value="NZ_KQ130490.1"/>
</dbReference>
<reference evidence="1 2" key="1">
    <citation type="submission" date="2015-04" db="EMBL/GenBank/DDBJ databases">
        <title>Draft Genome Sequence of the Novel Agar-Digesting Marine Bacterium Q1.</title>
        <authorList>
            <person name="Li Y."/>
            <person name="Li D."/>
            <person name="Chen G."/>
            <person name="Du Z."/>
        </authorList>
    </citation>
    <scope>NUCLEOTIDE SEQUENCE [LARGE SCALE GENOMIC DNA]</scope>
    <source>
        <strain evidence="1 2">Q1</strain>
    </source>
</reference>
<organism evidence="1 2">
    <name type="scientific">Catenovulum maritimum</name>
    <dbReference type="NCBI Taxonomy" id="1513271"/>
    <lineage>
        <taxon>Bacteria</taxon>
        <taxon>Pseudomonadati</taxon>
        <taxon>Pseudomonadota</taxon>
        <taxon>Gammaproteobacteria</taxon>
        <taxon>Alteromonadales</taxon>
        <taxon>Alteromonadaceae</taxon>
        <taxon>Catenovulum</taxon>
    </lineage>
</organism>
<dbReference type="STRING" id="1513271.XM47_10270"/>
<gene>
    <name evidence="1" type="ORF">XM47_10270</name>
</gene>
<sequence>MPHRIKDLIEIFDNLFFPQLKTRLISGVDEPIYLPADDKTPYHQVVFANGFYASALHEIAHWCIAGEARRKQIDYGYWYNPDGRDESQQIQFEQVEIKPQAIEWILSTAANFNFKVSCDNLNGEFEPDRHQFRAKIHQQVQIYLSQGLPKRVEQLVEALSQFYQTPNKLCLEQFNLDES</sequence>
<evidence type="ECO:0000313" key="1">
    <source>
        <dbReference type="EMBL" id="KMT65115.1"/>
    </source>
</evidence>
<proteinExistence type="predicted"/>
<keyword evidence="1" id="KW-0251">Elongation factor</keyword>
<keyword evidence="2" id="KW-1185">Reference proteome</keyword>
<name>A0A0J8GQP5_9ALTE</name>
<dbReference type="OrthoDB" id="5298591at2"/>
<dbReference type="GO" id="GO:0003746">
    <property type="term" value="F:translation elongation factor activity"/>
    <property type="evidence" value="ECO:0007669"/>
    <property type="project" value="UniProtKB-KW"/>
</dbReference>
<keyword evidence="1" id="KW-0648">Protein biosynthesis</keyword>
<evidence type="ECO:0000313" key="2">
    <source>
        <dbReference type="Proteomes" id="UP000037600"/>
    </source>
</evidence>
<dbReference type="EMBL" id="LAZL01000015">
    <property type="protein sequence ID" value="KMT65115.1"/>
    <property type="molecule type" value="Genomic_DNA"/>
</dbReference>
<dbReference type="AlphaFoldDB" id="A0A0J8GQP5"/>
<dbReference type="Proteomes" id="UP000037600">
    <property type="component" value="Unassembled WGS sequence"/>
</dbReference>
<accession>A0A0J8GQP5</accession>